<feature type="domain" description="Carboxyltransferase" evidence="4">
    <location>
        <begin position="32"/>
        <end position="292"/>
    </location>
</feature>
<protein>
    <submittedName>
        <fullName evidence="5">Unannotated protein</fullName>
    </submittedName>
</protein>
<dbReference type="PANTHER" id="PTHR43309:SF3">
    <property type="entry name" value="5-OXOPROLINASE SUBUNIT C"/>
    <property type="match status" value="1"/>
</dbReference>
<proteinExistence type="predicted"/>
<dbReference type="AlphaFoldDB" id="A0A6J5Z0X3"/>
<dbReference type="SUPFAM" id="SSF50891">
    <property type="entry name" value="Cyclophilin-like"/>
    <property type="match status" value="1"/>
</dbReference>
<reference evidence="5" key="1">
    <citation type="submission" date="2020-05" db="EMBL/GenBank/DDBJ databases">
        <authorList>
            <person name="Chiriac C."/>
            <person name="Salcher M."/>
            <person name="Ghai R."/>
            <person name="Kavagutti S V."/>
        </authorList>
    </citation>
    <scope>NUCLEOTIDE SEQUENCE</scope>
</reference>
<accession>A0A6J5Z0X3</accession>
<dbReference type="InterPro" id="IPR003778">
    <property type="entry name" value="CT_A_B"/>
</dbReference>
<keyword evidence="2" id="KW-0378">Hydrolase</keyword>
<dbReference type="Pfam" id="PF02626">
    <property type="entry name" value="CT_A_B"/>
    <property type="match status" value="1"/>
</dbReference>
<gene>
    <name evidence="5" type="ORF">UFOPK3770_00482</name>
</gene>
<sequence>MSRLTLNSNAVTIEACQGLATFQDAGRPGHAHLAISRSGAFDRQSHALANRLVGNNDQAATIELLRGIMELSFAAATVIAITGAPVDIRMGSTAISMNEPIMVAPRTTVVVRTVNLAMRTYVSVRGGYDATSVMGSRSYDELSKLGPSPIKSGDVYGLSDAGAFDVPHMSIAHPGVSISDEVTLKVHKGPRWDWIHDAHKLVTTPFLVTSEVNRVGVRLSGHAFDWPTHERLASEAIAHGSIQVPVSGVPLIFGPDHPTTAGYPVIAVVDQADLDVVAQVAPGTSVRFRMAS</sequence>
<evidence type="ECO:0000313" key="5">
    <source>
        <dbReference type="EMBL" id="CAB4334797.1"/>
    </source>
</evidence>
<evidence type="ECO:0000259" key="4">
    <source>
        <dbReference type="SMART" id="SM00797"/>
    </source>
</evidence>
<dbReference type="EMBL" id="CAESAJ010000035">
    <property type="protein sequence ID" value="CAB4334797.1"/>
    <property type="molecule type" value="Genomic_DNA"/>
</dbReference>
<dbReference type="GO" id="GO:0005524">
    <property type="term" value="F:ATP binding"/>
    <property type="evidence" value="ECO:0007669"/>
    <property type="project" value="UniProtKB-KW"/>
</dbReference>
<name>A0A6J5Z0X3_9ZZZZ</name>
<dbReference type="Gene3D" id="2.40.100.10">
    <property type="entry name" value="Cyclophilin-like"/>
    <property type="match status" value="1"/>
</dbReference>
<dbReference type="PANTHER" id="PTHR43309">
    <property type="entry name" value="5-OXOPROLINASE SUBUNIT C"/>
    <property type="match status" value="1"/>
</dbReference>
<organism evidence="5">
    <name type="scientific">freshwater metagenome</name>
    <dbReference type="NCBI Taxonomy" id="449393"/>
    <lineage>
        <taxon>unclassified sequences</taxon>
        <taxon>metagenomes</taxon>
        <taxon>ecological metagenomes</taxon>
    </lineage>
</organism>
<evidence type="ECO:0000256" key="1">
    <source>
        <dbReference type="ARBA" id="ARBA00022741"/>
    </source>
</evidence>
<dbReference type="InterPro" id="IPR052708">
    <property type="entry name" value="PxpC"/>
</dbReference>
<dbReference type="GO" id="GO:0016787">
    <property type="term" value="F:hydrolase activity"/>
    <property type="evidence" value="ECO:0007669"/>
    <property type="project" value="UniProtKB-KW"/>
</dbReference>
<keyword evidence="3" id="KW-0067">ATP-binding</keyword>
<keyword evidence="1" id="KW-0547">Nucleotide-binding</keyword>
<dbReference type="InterPro" id="IPR029000">
    <property type="entry name" value="Cyclophilin-like_dom_sf"/>
</dbReference>
<dbReference type="SMART" id="SM00797">
    <property type="entry name" value="AHS2"/>
    <property type="match status" value="1"/>
</dbReference>
<evidence type="ECO:0000256" key="2">
    <source>
        <dbReference type="ARBA" id="ARBA00022801"/>
    </source>
</evidence>
<evidence type="ECO:0000256" key="3">
    <source>
        <dbReference type="ARBA" id="ARBA00022840"/>
    </source>
</evidence>